<dbReference type="PANTHER" id="PTHR19957:SF124">
    <property type="entry name" value="SYNTAXIN-8"/>
    <property type="match status" value="1"/>
</dbReference>
<comment type="subcellular location">
    <subcellularLocation>
        <location evidence="1">Membrane</location>
    </subcellularLocation>
</comment>
<dbReference type="InterPro" id="IPR041875">
    <property type="entry name" value="Syntaxin-8_SNARE"/>
</dbReference>
<evidence type="ECO:0000256" key="4">
    <source>
        <dbReference type="ARBA" id="ARBA00023136"/>
    </source>
</evidence>
<keyword evidence="4 7" id="KW-0472">Membrane</keyword>
<feature type="region of interest" description="Disordered" evidence="6">
    <location>
        <begin position="134"/>
        <end position="162"/>
    </location>
</feature>
<dbReference type="STRING" id="195883.A0A482X148"/>
<dbReference type="EMBL" id="QKKF02019844">
    <property type="protein sequence ID" value="RZF39585.1"/>
    <property type="molecule type" value="Genomic_DNA"/>
</dbReference>
<evidence type="ECO:0000256" key="5">
    <source>
        <dbReference type="SAM" id="Coils"/>
    </source>
</evidence>
<dbReference type="GO" id="GO:0000149">
    <property type="term" value="F:SNARE binding"/>
    <property type="evidence" value="ECO:0007669"/>
    <property type="project" value="TreeGrafter"/>
</dbReference>
<feature type="coiled-coil region" evidence="5">
    <location>
        <begin position="53"/>
        <end position="80"/>
    </location>
</feature>
<dbReference type="GO" id="GO:0012505">
    <property type="term" value="C:endomembrane system"/>
    <property type="evidence" value="ECO:0007669"/>
    <property type="project" value="TreeGrafter"/>
</dbReference>
<dbReference type="SMR" id="A0A482X148"/>
<dbReference type="AlphaFoldDB" id="A0A482X148"/>
<dbReference type="SUPFAM" id="SSF58038">
    <property type="entry name" value="SNARE fusion complex"/>
    <property type="match status" value="1"/>
</dbReference>
<feature type="transmembrane region" description="Helical" evidence="7">
    <location>
        <begin position="242"/>
        <end position="260"/>
    </location>
</feature>
<evidence type="ECO:0000256" key="7">
    <source>
        <dbReference type="SAM" id="Phobius"/>
    </source>
</evidence>
<organism evidence="9 10">
    <name type="scientific">Laodelphax striatellus</name>
    <name type="common">Small brown planthopper</name>
    <name type="synonym">Delphax striatella</name>
    <dbReference type="NCBI Taxonomy" id="195883"/>
    <lineage>
        <taxon>Eukaryota</taxon>
        <taxon>Metazoa</taxon>
        <taxon>Ecdysozoa</taxon>
        <taxon>Arthropoda</taxon>
        <taxon>Hexapoda</taxon>
        <taxon>Insecta</taxon>
        <taxon>Pterygota</taxon>
        <taxon>Neoptera</taxon>
        <taxon>Paraneoptera</taxon>
        <taxon>Hemiptera</taxon>
        <taxon>Auchenorrhyncha</taxon>
        <taxon>Fulgoroidea</taxon>
        <taxon>Delphacidae</taxon>
        <taxon>Criomorphinae</taxon>
        <taxon>Laodelphax</taxon>
    </lineage>
</organism>
<dbReference type="GO" id="GO:0006886">
    <property type="term" value="P:intracellular protein transport"/>
    <property type="evidence" value="ECO:0007669"/>
    <property type="project" value="TreeGrafter"/>
</dbReference>
<evidence type="ECO:0000313" key="9">
    <source>
        <dbReference type="EMBL" id="RZF39585.1"/>
    </source>
</evidence>
<evidence type="ECO:0000256" key="1">
    <source>
        <dbReference type="ARBA" id="ARBA00004370"/>
    </source>
</evidence>
<feature type="compositionally biased region" description="Low complexity" evidence="6">
    <location>
        <begin position="151"/>
        <end position="162"/>
    </location>
</feature>
<dbReference type="InterPro" id="IPR000727">
    <property type="entry name" value="T_SNARE_dom"/>
</dbReference>
<dbReference type="Proteomes" id="UP000291343">
    <property type="component" value="Unassembled WGS sequence"/>
</dbReference>
<evidence type="ECO:0000259" key="8">
    <source>
        <dbReference type="PROSITE" id="PS50192"/>
    </source>
</evidence>
<evidence type="ECO:0000256" key="3">
    <source>
        <dbReference type="ARBA" id="ARBA00023054"/>
    </source>
</evidence>
<keyword evidence="10" id="KW-1185">Reference proteome</keyword>
<dbReference type="GO" id="GO:0048278">
    <property type="term" value="P:vesicle docking"/>
    <property type="evidence" value="ECO:0007669"/>
    <property type="project" value="TreeGrafter"/>
</dbReference>
<dbReference type="OrthoDB" id="428895at2759"/>
<accession>A0A482X148</accession>
<dbReference type="PANTHER" id="PTHR19957">
    <property type="entry name" value="SYNTAXIN"/>
    <property type="match status" value="1"/>
</dbReference>
<dbReference type="Gene3D" id="1.20.5.110">
    <property type="match status" value="1"/>
</dbReference>
<evidence type="ECO:0000256" key="6">
    <source>
        <dbReference type="SAM" id="MobiDB-lite"/>
    </source>
</evidence>
<evidence type="ECO:0000313" key="10">
    <source>
        <dbReference type="Proteomes" id="UP000291343"/>
    </source>
</evidence>
<dbReference type="GO" id="GO:0031201">
    <property type="term" value="C:SNARE complex"/>
    <property type="evidence" value="ECO:0007669"/>
    <property type="project" value="TreeGrafter"/>
</dbReference>
<dbReference type="CDD" id="cd15852">
    <property type="entry name" value="SNARE_Syntaxin8"/>
    <property type="match status" value="1"/>
</dbReference>
<dbReference type="PROSITE" id="PS50192">
    <property type="entry name" value="T_SNARE"/>
    <property type="match status" value="1"/>
</dbReference>
<protein>
    <recommendedName>
        <fullName evidence="8">t-SNARE coiled-coil homology domain-containing protein</fullName>
    </recommendedName>
</protein>
<evidence type="ECO:0000256" key="2">
    <source>
        <dbReference type="ARBA" id="ARBA00022448"/>
    </source>
</evidence>
<sequence>MSLVFLDSDPWLAEYDACENLYRDIVEQLNTRATEHWTSDKYARISASVRFRMKQYATEVQQLKSKLEQASASNLTKEETERRLRQVELLQSRNIQLLQRFNGRTGESEARDSLLGRGPAAAGGAARSSVFADLGTTSWGDDDDDDPLPSEPLLPAAASADASVDSLRTRQQRMLEEQDKGLEVLSQTISRQKNIAITIGNEVDLHNEILDDVSGRMDRVNTTIQRETSHIKVITLKDNTCGYWMVIIILFVAIIVVGLVL</sequence>
<dbReference type="FunCoup" id="A0A482X148">
    <property type="interactions" value="678"/>
</dbReference>
<keyword evidence="7" id="KW-1133">Transmembrane helix</keyword>
<dbReference type="GO" id="GO:0006906">
    <property type="term" value="P:vesicle fusion"/>
    <property type="evidence" value="ECO:0007669"/>
    <property type="project" value="TreeGrafter"/>
</dbReference>
<comment type="caution">
    <text evidence="9">The sequence shown here is derived from an EMBL/GenBank/DDBJ whole genome shotgun (WGS) entry which is preliminary data.</text>
</comment>
<keyword evidence="2" id="KW-0813">Transport</keyword>
<keyword evidence="7" id="KW-0812">Transmembrane</keyword>
<feature type="domain" description="T-SNARE coiled-coil homology" evidence="8">
    <location>
        <begin position="172"/>
        <end position="234"/>
    </location>
</feature>
<proteinExistence type="predicted"/>
<dbReference type="InterPro" id="IPR045242">
    <property type="entry name" value="Syntaxin"/>
</dbReference>
<dbReference type="InParanoid" id="A0A482X148"/>
<reference evidence="9 10" key="1">
    <citation type="journal article" date="2017" name="Gigascience">
        <title>Genome sequence of the small brown planthopper, Laodelphax striatellus.</title>
        <authorList>
            <person name="Zhu J."/>
            <person name="Jiang F."/>
            <person name="Wang X."/>
            <person name="Yang P."/>
            <person name="Bao Y."/>
            <person name="Zhao W."/>
            <person name="Wang W."/>
            <person name="Lu H."/>
            <person name="Wang Q."/>
            <person name="Cui N."/>
            <person name="Li J."/>
            <person name="Chen X."/>
            <person name="Luo L."/>
            <person name="Yu J."/>
            <person name="Kang L."/>
            <person name="Cui F."/>
        </authorList>
    </citation>
    <scope>NUCLEOTIDE SEQUENCE [LARGE SCALE GENOMIC DNA]</scope>
    <source>
        <strain evidence="9">Lst14</strain>
    </source>
</reference>
<gene>
    <name evidence="9" type="ORF">LSTR_LSTR001106</name>
</gene>
<dbReference type="GO" id="GO:0005484">
    <property type="term" value="F:SNAP receptor activity"/>
    <property type="evidence" value="ECO:0007669"/>
    <property type="project" value="TreeGrafter"/>
</dbReference>
<name>A0A482X148_LAOST</name>
<dbReference type="SMART" id="SM00397">
    <property type="entry name" value="t_SNARE"/>
    <property type="match status" value="1"/>
</dbReference>
<keyword evidence="3 5" id="KW-0175">Coiled coil</keyword>